<dbReference type="AlphaFoldDB" id="A0AB34JVF0"/>
<evidence type="ECO:0008006" key="4">
    <source>
        <dbReference type="Google" id="ProtNLM"/>
    </source>
</evidence>
<reference evidence="2 3" key="1">
    <citation type="journal article" date="2024" name="Science">
        <title>Giant polyketide synthase enzymes in the biosynthesis of giant marine polyether toxins.</title>
        <authorList>
            <person name="Fallon T.R."/>
            <person name="Shende V.V."/>
            <person name="Wierzbicki I.H."/>
            <person name="Pendleton A.L."/>
            <person name="Watervoot N.F."/>
            <person name="Auber R.P."/>
            <person name="Gonzalez D.J."/>
            <person name="Wisecaver J.H."/>
            <person name="Moore B.S."/>
        </authorList>
    </citation>
    <scope>NUCLEOTIDE SEQUENCE [LARGE SCALE GENOMIC DNA]</scope>
    <source>
        <strain evidence="2 3">12B1</strain>
    </source>
</reference>
<comment type="caution">
    <text evidence="2">The sequence shown here is derived from an EMBL/GenBank/DDBJ whole genome shotgun (WGS) entry which is preliminary data.</text>
</comment>
<organism evidence="2 3">
    <name type="scientific">Prymnesium parvum</name>
    <name type="common">Toxic golden alga</name>
    <dbReference type="NCBI Taxonomy" id="97485"/>
    <lineage>
        <taxon>Eukaryota</taxon>
        <taxon>Haptista</taxon>
        <taxon>Haptophyta</taxon>
        <taxon>Prymnesiophyceae</taxon>
        <taxon>Prymnesiales</taxon>
        <taxon>Prymnesiaceae</taxon>
        <taxon>Prymnesium</taxon>
    </lineage>
</organism>
<dbReference type="Proteomes" id="UP001515480">
    <property type="component" value="Unassembled WGS sequence"/>
</dbReference>
<proteinExistence type="predicted"/>
<feature type="region of interest" description="Disordered" evidence="1">
    <location>
        <begin position="1"/>
        <end position="25"/>
    </location>
</feature>
<protein>
    <recommendedName>
        <fullName evidence="4">F5/8 type C domain-containing protein</fullName>
    </recommendedName>
</protein>
<evidence type="ECO:0000256" key="1">
    <source>
        <dbReference type="SAM" id="MobiDB-lite"/>
    </source>
</evidence>
<feature type="compositionally biased region" description="Polar residues" evidence="1">
    <location>
        <begin position="11"/>
        <end position="25"/>
    </location>
</feature>
<evidence type="ECO:0000313" key="3">
    <source>
        <dbReference type="Proteomes" id="UP001515480"/>
    </source>
</evidence>
<name>A0AB34JVF0_PRYPA</name>
<accession>A0AB34JVF0</accession>
<sequence>MASCAPPVTREISSPPQREPATLSSLSRETFVSFSTSRGYLAATRRLPLAPGLSSQEALDFEFEETRQFERKQLKADPRLRPEGLAVSYDHLRQCASCAQRREVRRLQHGAPANLSGEWQLLVDDYAVHAWRNAVRFVARPRTQRVVLSPPSASHTRFGCPCSVLRVRKSFRMYHAAGTTAGNASRYKEWPREYAVSSSPDGLDWWGPPTPLSVDGFSSSASLTGSFTAGAAGGGGRRRRGFAAGYEGANSRVCLAHSADGKRWRTVSTDVAPRVREARREARPAHLTTAYRKRMAELSGGLTLRKKHVLRACDDDIRRCVASGASSRASRVRHEANGSAGAATSGRISRCLLAAHANRTLSGRCAAAARLDARGEMARVDCVDGSHSALGRAGDCTIQPLYLSGGGGQIVWFRRDYGTAGGWREIRGVQVHALEPPLDAHADGGARVHSYYLDRLGKLERFRRQIYSLSFTRHSSALWLGLMTVIEWAKDGSERRDDGGPRFSRDTTAVYLVTSRDGVHVDDEWVYARQPLLRKGTAQREWNSGFQLAASEIVTADGGASSRVYFEARRERHEDRFSRAGVIGVAAWPRLQLVGLRAADAAAPAVVATKRFVLHADRAQLYVSVDTTATPCGNGSLLVEMVGAAARPLASAARHAALRIAATHSVSLAVLWRVRDGAPTQYLPIERGAALRLRFSLFGTARIYGFRLVGR</sequence>
<dbReference type="EMBL" id="JBGBPQ010000003">
    <property type="protein sequence ID" value="KAL1526128.1"/>
    <property type="molecule type" value="Genomic_DNA"/>
</dbReference>
<keyword evidence="3" id="KW-1185">Reference proteome</keyword>
<gene>
    <name evidence="2" type="ORF">AB1Y20_014856</name>
</gene>
<evidence type="ECO:0000313" key="2">
    <source>
        <dbReference type="EMBL" id="KAL1526128.1"/>
    </source>
</evidence>